<keyword evidence="5 6" id="KW-0067">ATP-binding</keyword>
<dbReference type="InterPro" id="IPR017441">
    <property type="entry name" value="Protein_kinase_ATP_BS"/>
</dbReference>
<name>A0A4Y9ZYC3_9AGAM</name>
<feature type="region of interest" description="Disordered" evidence="7">
    <location>
        <begin position="577"/>
        <end position="610"/>
    </location>
</feature>
<evidence type="ECO:0000256" key="7">
    <source>
        <dbReference type="SAM" id="MobiDB-lite"/>
    </source>
</evidence>
<reference evidence="9 10" key="1">
    <citation type="submission" date="2019-02" db="EMBL/GenBank/DDBJ databases">
        <title>Genome sequencing of the rare red list fungi Hericium alpestre (H. flagellum).</title>
        <authorList>
            <person name="Buettner E."/>
            <person name="Kellner H."/>
        </authorList>
    </citation>
    <scope>NUCLEOTIDE SEQUENCE [LARGE SCALE GENOMIC DNA]</scope>
    <source>
        <strain evidence="9 10">DSM 108284</strain>
    </source>
</reference>
<sequence length="625" mass="69498">MDHSQLMVGNNQIPFHPEHEVRMTEHIRAEKDPATSSFILNQYLRRERVGRGQHGEVFLCEDLSKNGAKVAMKVVSRKNPRQDRMKKLKRPNIPASGNHLPVTDNIGSTEYKIKKEIASMKRCRHPNVVRLLEVIDDPLYKKIYMIMEYLGGGEIKWRDSESNPILTLSQTRRILRDVIVGLEYLHCQGVIHRDIKPANLMWTEDRRTVKITDFGVAHISAAHLLAESRQRGGVNPDDALFLDDSDLAKQAGTPAFIAPEAVFDFGSAANAATNGVTDGTNGTARAGSDASTAQIASHGSSQTLQPPAPASKRPPITKAIDVWALGVTMYSMLFGRTPYVAETEFQLYVKVCNEDWNVRETMGVEAIPTGGRPADLKNGPAGAIVVSLLEGLMEKDVSKRMTLDEVKQHPWMLDDIANPYQWAKETTPELQREEVTEKAISEAVSPLKFRWRWKERISSFLKPLRAQRSFRSVGDRSENDVGVRSAPHFVQRAAKRSRTTTSRRSQEKRKEKPPTSSRPNSYYRSNVDVTDQRPAAPRSASTDRRPLSPSSANSAALHSPPTASIMTRRGSIPFLALAGPQENQPGSARSFSPTSSSGMDDSHREKARSRFSLGNLGRCALASTY</sequence>
<evidence type="ECO:0000313" key="10">
    <source>
        <dbReference type="Proteomes" id="UP000298061"/>
    </source>
</evidence>
<evidence type="ECO:0000256" key="1">
    <source>
        <dbReference type="ARBA" id="ARBA00022527"/>
    </source>
</evidence>
<dbReference type="CDD" id="cd14008">
    <property type="entry name" value="STKc_LKB1_CaMKK"/>
    <property type="match status" value="1"/>
</dbReference>
<evidence type="ECO:0000256" key="5">
    <source>
        <dbReference type="ARBA" id="ARBA00022840"/>
    </source>
</evidence>
<keyword evidence="3 6" id="KW-0547">Nucleotide-binding</keyword>
<dbReference type="EMBL" id="SFCI01000486">
    <property type="protein sequence ID" value="TFY79535.1"/>
    <property type="molecule type" value="Genomic_DNA"/>
</dbReference>
<dbReference type="Gene3D" id="3.30.200.20">
    <property type="entry name" value="Phosphorylase Kinase, domain 1"/>
    <property type="match status" value="1"/>
</dbReference>
<evidence type="ECO:0000256" key="2">
    <source>
        <dbReference type="ARBA" id="ARBA00022679"/>
    </source>
</evidence>
<dbReference type="InterPro" id="IPR011009">
    <property type="entry name" value="Kinase-like_dom_sf"/>
</dbReference>
<dbReference type="Pfam" id="PF00069">
    <property type="entry name" value="Pkinase"/>
    <property type="match status" value="2"/>
</dbReference>
<dbReference type="PANTHER" id="PTHR43895">
    <property type="entry name" value="CALCIUM/CALMODULIN-DEPENDENT PROTEIN KINASE KINASE-RELATED"/>
    <property type="match status" value="1"/>
</dbReference>
<feature type="region of interest" description="Disordered" evidence="7">
    <location>
        <begin position="468"/>
        <end position="565"/>
    </location>
</feature>
<feature type="compositionally biased region" description="Polar residues" evidence="7">
    <location>
        <begin position="275"/>
        <end position="305"/>
    </location>
</feature>
<feature type="compositionally biased region" description="Polar residues" evidence="7">
    <location>
        <begin position="581"/>
        <end position="599"/>
    </location>
</feature>
<feature type="compositionally biased region" description="Low complexity" evidence="7">
    <location>
        <begin position="547"/>
        <end position="561"/>
    </location>
</feature>
<dbReference type="GO" id="GO:0004674">
    <property type="term" value="F:protein serine/threonine kinase activity"/>
    <property type="evidence" value="ECO:0007669"/>
    <property type="project" value="UniProtKB-KW"/>
</dbReference>
<dbReference type="SMART" id="SM00220">
    <property type="entry name" value="S_TKc"/>
    <property type="match status" value="1"/>
</dbReference>
<dbReference type="STRING" id="135208.A0A4Y9ZYC3"/>
<accession>A0A4Y9ZYC3</accession>
<protein>
    <recommendedName>
        <fullName evidence="8">Protein kinase domain-containing protein</fullName>
    </recommendedName>
</protein>
<proteinExistence type="predicted"/>
<organism evidence="9 10">
    <name type="scientific">Hericium alpestre</name>
    <dbReference type="NCBI Taxonomy" id="135208"/>
    <lineage>
        <taxon>Eukaryota</taxon>
        <taxon>Fungi</taxon>
        <taxon>Dikarya</taxon>
        <taxon>Basidiomycota</taxon>
        <taxon>Agaricomycotina</taxon>
        <taxon>Agaricomycetes</taxon>
        <taxon>Russulales</taxon>
        <taxon>Hericiaceae</taxon>
        <taxon>Hericium</taxon>
    </lineage>
</organism>
<feature type="non-terminal residue" evidence="9">
    <location>
        <position position="625"/>
    </location>
</feature>
<dbReference type="PROSITE" id="PS00107">
    <property type="entry name" value="PROTEIN_KINASE_ATP"/>
    <property type="match status" value="1"/>
</dbReference>
<feature type="domain" description="Protein kinase" evidence="8">
    <location>
        <begin position="43"/>
        <end position="412"/>
    </location>
</feature>
<dbReference type="Gene3D" id="1.10.510.10">
    <property type="entry name" value="Transferase(Phosphotransferase) domain 1"/>
    <property type="match status" value="1"/>
</dbReference>
<dbReference type="PANTHER" id="PTHR43895:SF152">
    <property type="entry name" value="SERINE_THREONINE-PROTEIN KINASE TOS3"/>
    <property type="match status" value="1"/>
</dbReference>
<feature type="compositionally biased region" description="Basic and acidic residues" evidence="7">
    <location>
        <begin position="504"/>
        <end position="513"/>
    </location>
</feature>
<evidence type="ECO:0000256" key="3">
    <source>
        <dbReference type="ARBA" id="ARBA00022741"/>
    </source>
</evidence>
<evidence type="ECO:0000256" key="4">
    <source>
        <dbReference type="ARBA" id="ARBA00022777"/>
    </source>
</evidence>
<evidence type="ECO:0000256" key="6">
    <source>
        <dbReference type="PROSITE-ProRule" id="PRU10141"/>
    </source>
</evidence>
<dbReference type="GO" id="GO:0007165">
    <property type="term" value="P:signal transduction"/>
    <property type="evidence" value="ECO:0007669"/>
    <property type="project" value="TreeGrafter"/>
</dbReference>
<dbReference type="SUPFAM" id="SSF56112">
    <property type="entry name" value="Protein kinase-like (PK-like)"/>
    <property type="match status" value="1"/>
</dbReference>
<feature type="region of interest" description="Disordered" evidence="7">
    <location>
        <begin position="275"/>
        <end position="313"/>
    </location>
</feature>
<keyword evidence="4" id="KW-0418">Kinase</keyword>
<feature type="compositionally biased region" description="Polar residues" evidence="7">
    <location>
        <begin position="514"/>
        <end position="529"/>
    </location>
</feature>
<dbReference type="GO" id="GO:0005524">
    <property type="term" value="F:ATP binding"/>
    <property type="evidence" value="ECO:0007669"/>
    <property type="project" value="UniProtKB-UniRule"/>
</dbReference>
<dbReference type="OrthoDB" id="68483at2759"/>
<dbReference type="Proteomes" id="UP000298061">
    <property type="component" value="Unassembled WGS sequence"/>
</dbReference>
<feature type="region of interest" description="Disordered" evidence="7">
    <location>
        <begin position="77"/>
        <end position="101"/>
    </location>
</feature>
<evidence type="ECO:0000313" key="9">
    <source>
        <dbReference type="EMBL" id="TFY79535.1"/>
    </source>
</evidence>
<keyword evidence="2" id="KW-0808">Transferase</keyword>
<keyword evidence="1" id="KW-0723">Serine/threonine-protein kinase</keyword>
<feature type="binding site" evidence="6">
    <location>
        <position position="73"/>
    </location>
    <ligand>
        <name>ATP</name>
        <dbReference type="ChEBI" id="CHEBI:30616"/>
    </ligand>
</feature>
<evidence type="ECO:0000259" key="8">
    <source>
        <dbReference type="PROSITE" id="PS50011"/>
    </source>
</evidence>
<dbReference type="AlphaFoldDB" id="A0A4Y9ZYC3"/>
<comment type="caution">
    <text evidence="9">The sequence shown here is derived from an EMBL/GenBank/DDBJ whole genome shotgun (WGS) entry which is preliminary data.</text>
</comment>
<gene>
    <name evidence="9" type="ORF">EWM64_g4477</name>
</gene>
<dbReference type="PROSITE" id="PS50011">
    <property type="entry name" value="PROTEIN_KINASE_DOM"/>
    <property type="match status" value="1"/>
</dbReference>
<keyword evidence="10" id="KW-1185">Reference proteome</keyword>
<dbReference type="InterPro" id="IPR000719">
    <property type="entry name" value="Prot_kinase_dom"/>
</dbReference>